<keyword evidence="1" id="KW-1133">Transmembrane helix</keyword>
<evidence type="ECO:0000313" key="3">
    <source>
        <dbReference type="Proteomes" id="UP000194204"/>
    </source>
</evidence>
<proteinExistence type="predicted"/>
<reference evidence="2 3" key="1">
    <citation type="submission" date="2017-01" db="EMBL/GenBank/DDBJ databases">
        <title>Deconstructing symbiosis and pathogenesis requirements using a combined genomic-metabolomic approach.</title>
        <authorList>
            <person name="Tobias N.J."/>
            <person name="Wolff H."/>
            <person name="Djahanschiri B."/>
            <person name="Ebersberger I."/>
            <person name="Bode H.B."/>
        </authorList>
    </citation>
    <scope>NUCLEOTIDE SEQUENCE [LARGE SCALE GENOMIC DNA]</scope>
    <source>
        <strain evidence="2 3">DSM 4764</strain>
    </source>
</reference>
<evidence type="ECO:0000313" key="2">
    <source>
        <dbReference type="EMBL" id="OTA14781.1"/>
    </source>
</evidence>
<dbReference type="Proteomes" id="UP000194204">
    <property type="component" value="Unassembled WGS sequence"/>
</dbReference>
<gene>
    <name evidence="2" type="ORF">Xbed_03648</name>
</gene>
<keyword evidence="1" id="KW-0472">Membrane</keyword>
<feature type="transmembrane region" description="Helical" evidence="1">
    <location>
        <begin position="107"/>
        <end position="126"/>
    </location>
</feature>
<keyword evidence="1" id="KW-0812">Transmembrane</keyword>
<evidence type="ECO:0000256" key="1">
    <source>
        <dbReference type="SAM" id="Phobius"/>
    </source>
</evidence>
<organism evidence="2 3">
    <name type="scientific">Xenorhabdus beddingii</name>
    <dbReference type="NCBI Taxonomy" id="40578"/>
    <lineage>
        <taxon>Bacteria</taxon>
        <taxon>Pseudomonadati</taxon>
        <taxon>Pseudomonadota</taxon>
        <taxon>Gammaproteobacteria</taxon>
        <taxon>Enterobacterales</taxon>
        <taxon>Morganellaceae</taxon>
        <taxon>Xenorhabdus</taxon>
    </lineage>
</organism>
<feature type="transmembrane region" description="Helical" evidence="1">
    <location>
        <begin position="146"/>
        <end position="169"/>
    </location>
</feature>
<name>A0A1Y2S7Z7_9GAMM</name>
<dbReference type="AlphaFoldDB" id="A0A1Y2S7Z7"/>
<comment type="caution">
    <text evidence="2">The sequence shown here is derived from an EMBL/GenBank/DDBJ whole genome shotgun (WGS) entry which is preliminary data.</text>
</comment>
<sequence length="179" mass="19821">MSDILIQGEPRDYYKTFVKNDDSECYQANRRAIKELMVAINKVTGPYQYNGNFHSVILTHQDYYDAFDAFIINEPDDAKIAMRSVLAEEMKGKECELNSGGGSAPKIIGIILTLIGICVCFYAFTMEVSVGYYDKVINAGLVADRQIYMTAGAAITIIGSLAILFSLLLGKMGNRFIAK</sequence>
<accession>A0A1Y2S7Z7</accession>
<dbReference type="OrthoDB" id="6638436at2"/>
<dbReference type="EMBL" id="MUBK01000069">
    <property type="protein sequence ID" value="OTA14781.1"/>
    <property type="molecule type" value="Genomic_DNA"/>
</dbReference>
<protein>
    <submittedName>
        <fullName evidence="2">Uncharacterized protein</fullName>
    </submittedName>
</protein>
<dbReference type="RefSeq" id="WP_086114239.1">
    <property type="nucleotide sequence ID" value="NZ_CAWNHF010000177.1"/>
</dbReference>
<keyword evidence="3" id="KW-1185">Reference proteome</keyword>